<dbReference type="Proteomes" id="UP000228976">
    <property type="component" value="Unassembled WGS sequence"/>
</dbReference>
<dbReference type="RefSeq" id="WP_094689827.1">
    <property type="nucleotide sequence ID" value="NZ_JACBYZ010000001.1"/>
</dbReference>
<dbReference type="EMBL" id="MWWU01000002">
    <property type="protein sequence ID" value="OZG56283.1"/>
    <property type="molecule type" value="Genomic_DNA"/>
</dbReference>
<evidence type="ECO:0000313" key="2">
    <source>
        <dbReference type="EMBL" id="OZG56283.1"/>
    </source>
</evidence>
<evidence type="ECO:0000313" key="3">
    <source>
        <dbReference type="Proteomes" id="UP000228976"/>
    </source>
</evidence>
<feature type="compositionally biased region" description="Low complexity" evidence="1">
    <location>
        <begin position="125"/>
        <end position="142"/>
    </location>
</feature>
<feature type="region of interest" description="Disordered" evidence="1">
    <location>
        <begin position="122"/>
        <end position="180"/>
    </location>
</feature>
<feature type="compositionally biased region" description="Basic and acidic residues" evidence="1">
    <location>
        <begin position="143"/>
        <end position="153"/>
    </location>
</feature>
<keyword evidence="3" id="KW-1185">Reference proteome</keyword>
<comment type="caution">
    <text evidence="2">The sequence shown here is derived from an EMBL/GenBank/DDBJ whole genome shotgun (WGS) entry which is preliminary data.</text>
</comment>
<protein>
    <submittedName>
        <fullName evidence="2">Cell surface protein</fullName>
    </submittedName>
</protein>
<evidence type="ECO:0000256" key="1">
    <source>
        <dbReference type="SAM" id="MobiDB-lite"/>
    </source>
</evidence>
<dbReference type="AlphaFoldDB" id="A0A261FBD6"/>
<sequence>MNYPVIRRTVSAIVLVLLLVISGLSLANFFAARNYTNIAHTLSSTVKAAQGQSPDIATLQAQQEQADAQLADAQSSSWYQTPSLHAAYSQAQQVSDRLATLLRHMNDGMTYAQAVATVEGKSGTASSAKKQNSANNANSSHQSDSDAQQKEQQKQQMDQLLKNNSSDKQSSTSSDTQKPW</sequence>
<accession>A0A261FBD6</accession>
<dbReference type="Pfam" id="PF20070">
    <property type="entry name" value="DUF6466"/>
    <property type="match status" value="1"/>
</dbReference>
<dbReference type="InterPro" id="IPR046314">
    <property type="entry name" value="DUF6466"/>
</dbReference>
<reference evidence="2 3" key="1">
    <citation type="journal article" date="2017" name="BMC Genomics">
        <title>Comparative genomic and phylogenomic analyses of the Bifidobacteriaceae family.</title>
        <authorList>
            <person name="Lugli G.A."/>
            <person name="Milani C."/>
            <person name="Turroni F."/>
            <person name="Duranti S."/>
            <person name="Mancabelli L."/>
            <person name="Mangifesta M."/>
            <person name="Ferrario C."/>
            <person name="Modesto M."/>
            <person name="Mattarelli P."/>
            <person name="Jiri K."/>
            <person name="van Sinderen D."/>
            <person name="Ventura M."/>
        </authorList>
    </citation>
    <scope>NUCLEOTIDE SEQUENCE [LARGE SCALE GENOMIC DNA]</scope>
    <source>
        <strain evidence="2 3">LMG 21773</strain>
    </source>
</reference>
<name>A0A261FBD6_9BIFI</name>
<gene>
    <name evidence="2" type="ORF">AEAE_0771</name>
</gene>
<proteinExistence type="predicted"/>
<organism evidence="2 3">
    <name type="scientific">Aeriscardovia aeriphila</name>
    <dbReference type="NCBI Taxonomy" id="218139"/>
    <lineage>
        <taxon>Bacteria</taxon>
        <taxon>Bacillati</taxon>
        <taxon>Actinomycetota</taxon>
        <taxon>Actinomycetes</taxon>
        <taxon>Bifidobacteriales</taxon>
        <taxon>Bifidobacteriaceae</taxon>
        <taxon>Aeriscardovia</taxon>
    </lineage>
</organism>
<feature type="compositionally biased region" description="Low complexity" evidence="1">
    <location>
        <begin position="154"/>
        <end position="180"/>
    </location>
</feature>